<dbReference type="Proteomes" id="UP000049983">
    <property type="component" value="Unassembled WGS sequence"/>
</dbReference>
<dbReference type="PANTHER" id="PTHR42779">
    <property type="entry name" value="PROTEIN YNJB"/>
    <property type="match status" value="1"/>
</dbReference>
<sequence>MLKTLILSTTALAIGVSASAASDLSGMSWDDIVTQAKAEGELTWYVWYLQDDLRRAVKSFEDEYGIDVTIPEGTSAGNAEKLIAERNREVGDIDVFAWGYSDFETVDLAATFSPLKMLPADDGRVSELVGIDGGDFVLAYWGNQTGIAYDPAKVSADNLPQTPEEFAAFWSENPGKFGFNYEKGGSGPSFYQNTLRSLTGVDFSNGEISDGKLAKVEEGYGFFNDNAENYVVTASNADSIVRVSDGELWMVPAWEDHLAGLQKRGEVRSEIKFYIPEMGMNGGGNGIAIPNNAPHPAAAAVFVNWLTSADTQTMFNRDFGTAPMHAEADDSNALVPNDQRANRQPWAGQPFRKAVEESFIENVILER</sequence>
<evidence type="ECO:0000256" key="2">
    <source>
        <dbReference type="SAM" id="SignalP"/>
    </source>
</evidence>
<dbReference type="InterPro" id="IPR006059">
    <property type="entry name" value="SBP"/>
</dbReference>
<gene>
    <name evidence="3" type="ORF">LA5096_00868</name>
</gene>
<dbReference type="Pfam" id="PF13416">
    <property type="entry name" value="SBP_bac_8"/>
    <property type="match status" value="1"/>
</dbReference>
<name>A0A0M7A6G1_9HYPH</name>
<dbReference type="EMBL" id="CXWC01000002">
    <property type="protein sequence ID" value="CTQ65825.1"/>
    <property type="molecule type" value="Genomic_DNA"/>
</dbReference>
<evidence type="ECO:0000313" key="4">
    <source>
        <dbReference type="Proteomes" id="UP000049983"/>
    </source>
</evidence>
<dbReference type="AlphaFoldDB" id="A0A0M7A6G1"/>
<dbReference type="Gene3D" id="3.40.190.10">
    <property type="entry name" value="Periplasmic binding protein-like II"/>
    <property type="match status" value="2"/>
</dbReference>
<dbReference type="RefSeq" id="WP_055114586.1">
    <property type="nucleotide sequence ID" value="NZ_CANMGD010000005.1"/>
</dbReference>
<protein>
    <submittedName>
        <fullName evidence="3">ABC-type uncharacterized transport system, periplasmic component</fullName>
    </submittedName>
</protein>
<reference evidence="4" key="1">
    <citation type="submission" date="2015-07" db="EMBL/GenBank/DDBJ databases">
        <authorList>
            <person name="Rodrigo-Torres Lidia"/>
            <person name="Arahal R.David."/>
        </authorList>
    </citation>
    <scope>NUCLEOTIDE SEQUENCE [LARGE SCALE GENOMIC DNA]</scope>
    <source>
        <strain evidence="4">CECT 5096</strain>
    </source>
</reference>
<proteinExistence type="predicted"/>
<evidence type="ECO:0000313" key="3">
    <source>
        <dbReference type="EMBL" id="CTQ65825.1"/>
    </source>
</evidence>
<dbReference type="OrthoDB" id="3239593at2"/>
<dbReference type="SUPFAM" id="SSF53850">
    <property type="entry name" value="Periplasmic binding protein-like II"/>
    <property type="match status" value="1"/>
</dbReference>
<keyword evidence="1" id="KW-0574">Periplasm</keyword>
<dbReference type="GeneID" id="97668310"/>
<feature type="signal peptide" evidence="2">
    <location>
        <begin position="1"/>
        <end position="20"/>
    </location>
</feature>
<dbReference type="STRING" id="311410.LA5095_02012"/>
<keyword evidence="2" id="KW-0732">Signal</keyword>
<keyword evidence="4" id="KW-1185">Reference proteome</keyword>
<accession>A0A0M7A6G1</accession>
<dbReference type="PANTHER" id="PTHR42779:SF1">
    <property type="entry name" value="PROTEIN YNJB"/>
    <property type="match status" value="1"/>
</dbReference>
<feature type="chain" id="PRO_5009787948" evidence="2">
    <location>
        <begin position="21"/>
        <end position="367"/>
    </location>
</feature>
<evidence type="ECO:0000256" key="1">
    <source>
        <dbReference type="ARBA" id="ARBA00022764"/>
    </source>
</evidence>
<organism evidence="3 4">
    <name type="scientific">Roseibium album</name>
    <dbReference type="NCBI Taxonomy" id="311410"/>
    <lineage>
        <taxon>Bacteria</taxon>
        <taxon>Pseudomonadati</taxon>
        <taxon>Pseudomonadota</taxon>
        <taxon>Alphaproteobacteria</taxon>
        <taxon>Hyphomicrobiales</taxon>
        <taxon>Stappiaceae</taxon>
        <taxon>Roseibium</taxon>
    </lineage>
</organism>